<dbReference type="Gene3D" id="1.10.1740.10">
    <property type="match status" value="1"/>
</dbReference>
<dbReference type="InterPro" id="IPR013249">
    <property type="entry name" value="RNA_pol_sigma70_r4_t2"/>
</dbReference>
<protein>
    <submittedName>
        <fullName evidence="7">RNA polymerase sigma factor</fullName>
    </submittedName>
</protein>
<dbReference type="NCBIfam" id="TIGR02937">
    <property type="entry name" value="sigma70-ECF"/>
    <property type="match status" value="1"/>
</dbReference>
<comment type="similarity">
    <text evidence="1">Belongs to the sigma-70 factor family. ECF subfamily.</text>
</comment>
<dbReference type="RefSeq" id="WP_199039542.1">
    <property type="nucleotide sequence ID" value="NZ_JAELXS010000008.1"/>
</dbReference>
<evidence type="ECO:0000256" key="5">
    <source>
        <dbReference type="ARBA" id="ARBA00023163"/>
    </source>
</evidence>
<reference evidence="8" key="1">
    <citation type="submission" date="2020-12" db="EMBL/GenBank/DDBJ databases">
        <title>Hymenobacter sp.</title>
        <authorList>
            <person name="Kim M.K."/>
        </authorList>
    </citation>
    <scope>NUCLEOTIDE SEQUENCE [LARGE SCALE GENOMIC DNA]</scope>
    <source>
        <strain evidence="8">BT553</strain>
    </source>
</reference>
<dbReference type="Pfam" id="PF08281">
    <property type="entry name" value="Sigma70_r4_2"/>
    <property type="match status" value="1"/>
</dbReference>
<feature type="domain" description="RNA polymerase sigma factor 70 region 4 type 2" evidence="6">
    <location>
        <begin position="118"/>
        <end position="164"/>
    </location>
</feature>
<comment type="caution">
    <text evidence="7">The sequence shown here is derived from an EMBL/GenBank/DDBJ whole genome shotgun (WGS) entry which is preliminary data.</text>
</comment>
<dbReference type="SUPFAM" id="SSF88946">
    <property type="entry name" value="Sigma2 domain of RNA polymerase sigma factors"/>
    <property type="match status" value="1"/>
</dbReference>
<dbReference type="EMBL" id="JAELXS010000008">
    <property type="protein sequence ID" value="MBJ6122989.1"/>
    <property type="molecule type" value="Genomic_DNA"/>
</dbReference>
<evidence type="ECO:0000313" key="8">
    <source>
        <dbReference type="Proteomes" id="UP000640426"/>
    </source>
</evidence>
<evidence type="ECO:0000256" key="1">
    <source>
        <dbReference type="ARBA" id="ARBA00010641"/>
    </source>
</evidence>
<dbReference type="Gene3D" id="1.10.10.10">
    <property type="entry name" value="Winged helix-like DNA-binding domain superfamily/Winged helix DNA-binding domain"/>
    <property type="match status" value="1"/>
</dbReference>
<dbReference type="Proteomes" id="UP000640426">
    <property type="component" value="Unassembled WGS sequence"/>
</dbReference>
<keyword evidence="2" id="KW-0805">Transcription regulation</keyword>
<organism evidence="7 8">
    <name type="scientific">Sphingomonas mollis</name>
    <dbReference type="NCBI Taxonomy" id="2795726"/>
    <lineage>
        <taxon>Bacteria</taxon>
        <taxon>Pseudomonadati</taxon>
        <taxon>Pseudomonadota</taxon>
        <taxon>Alphaproteobacteria</taxon>
        <taxon>Sphingomonadales</taxon>
        <taxon>Sphingomonadaceae</taxon>
        <taxon>Sphingomonas</taxon>
    </lineage>
</organism>
<evidence type="ECO:0000256" key="2">
    <source>
        <dbReference type="ARBA" id="ARBA00023015"/>
    </source>
</evidence>
<dbReference type="InterPro" id="IPR039425">
    <property type="entry name" value="RNA_pol_sigma-70-like"/>
</dbReference>
<dbReference type="InterPro" id="IPR013325">
    <property type="entry name" value="RNA_pol_sigma_r2"/>
</dbReference>
<proteinExistence type="inferred from homology"/>
<evidence type="ECO:0000256" key="3">
    <source>
        <dbReference type="ARBA" id="ARBA00023082"/>
    </source>
</evidence>
<evidence type="ECO:0000259" key="6">
    <source>
        <dbReference type="Pfam" id="PF08281"/>
    </source>
</evidence>
<evidence type="ECO:0000256" key="4">
    <source>
        <dbReference type="ARBA" id="ARBA00023125"/>
    </source>
</evidence>
<name>A0ABS0XSK2_9SPHN</name>
<dbReference type="InterPro" id="IPR013324">
    <property type="entry name" value="RNA_pol_sigma_r3/r4-like"/>
</dbReference>
<dbReference type="PANTHER" id="PTHR43133">
    <property type="entry name" value="RNA POLYMERASE ECF-TYPE SIGMA FACTO"/>
    <property type="match status" value="1"/>
</dbReference>
<accession>A0ABS0XSK2</accession>
<dbReference type="SUPFAM" id="SSF88659">
    <property type="entry name" value="Sigma3 and sigma4 domains of RNA polymerase sigma factors"/>
    <property type="match status" value="1"/>
</dbReference>
<keyword evidence="5" id="KW-0804">Transcription</keyword>
<dbReference type="InterPro" id="IPR014284">
    <property type="entry name" value="RNA_pol_sigma-70_dom"/>
</dbReference>
<dbReference type="InterPro" id="IPR036388">
    <property type="entry name" value="WH-like_DNA-bd_sf"/>
</dbReference>
<keyword evidence="3" id="KW-0731">Sigma factor</keyword>
<keyword evidence="4" id="KW-0238">DNA-binding</keyword>
<dbReference type="PANTHER" id="PTHR43133:SF8">
    <property type="entry name" value="RNA POLYMERASE SIGMA FACTOR HI_1459-RELATED"/>
    <property type="match status" value="1"/>
</dbReference>
<keyword evidence="8" id="KW-1185">Reference proteome</keyword>
<evidence type="ECO:0000313" key="7">
    <source>
        <dbReference type="EMBL" id="MBJ6122989.1"/>
    </source>
</evidence>
<gene>
    <name evidence="7" type="ORF">JAO74_14420</name>
</gene>
<sequence>MIDDLRLKYWFCEQVLPLEPALTRYLARNWRSGDDVADLRQDVYEAALSGARHEIPVNVSGYVFAIARNMLINRTKRSRVVQFEQLRDIETMDRNADLMASDRHLDARDALRRANDGLEALPPRCREVVRLRKVEGLSTRETAERMGVGRDTVERQLVLGVRAMADAMLGGSGRIKRGPSVRSRREKMQ</sequence>